<protein>
    <submittedName>
        <fullName evidence="2">Uncharacterized protein</fullName>
    </submittedName>
</protein>
<evidence type="ECO:0000256" key="1">
    <source>
        <dbReference type="SAM" id="MobiDB-lite"/>
    </source>
</evidence>
<feature type="region of interest" description="Disordered" evidence="1">
    <location>
        <begin position="74"/>
        <end position="100"/>
    </location>
</feature>
<gene>
    <name evidence="2" type="ORF">Sjap_013198</name>
</gene>
<comment type="caution">
    <text evidence="2">The sequence shown here is derived from an EMBL/GenBank/DDBJ whole genome shotgun (WGS) entry which is preliminary data.</text>
</comment>
<feature type="region of interest" description="Disordered" evidence="1">
    <location>
        <begin position="1"/>
        <end position="34"/>
    </location>
</feature>
<reference evidence="2 3" key="1">
    <citation type="submission" date="2024-01" db="EMBL/GenBank/DDBJ databases">
        <title>Genome assemblies of Stephania.</title>
        <authorList>
            <person name="Yang L."/>
        </authorList>
    </citation>
    <scope>NUCLEOTIDE SEQUENCE [LARGE SCALE GENOMIC DNA]</scope>
    <source>
        <strain evidence="2">QJT</strain>
        <tissue evidence="2">Leaf</tissue>
    </source>
</reference>
<sequence>MGNGPNRRKAVGAGGGKHTEKSPTYADAKRGAGDREVSLSCTQWGRREGLWHPPHTTGAKSISALRRKDVVGYNTPRRCPRRLGQRPVTPGRGNATEGKTSRRLGGVVIQKIPNFLWDIWKELRPSRGTGAVRDAMHHFTNDVDHVQTRVADKLTLLMTSSRYLGHGAAHEVALFIKSIFHFLSKTSGIS</sequence>
<feature type="compositionally biased region" description="Basic and acidic residues" evidence="1">
    <location>
        <begin position="17"/>
        <end position="34"/>
    </location>
</feature>
<feature type="compositionally biased region" description="Basic residues" evidence="1">
    <location>
        <begin position="1"/>
        <end position="10"/>
    </location>
</feature>
<keyword evidence="3" id="KW-1185">Reference proteome</keyword>
<evidence type="ECO:0000313" key="2">
    <source>
        <dbReference type="EMBL" id="KAK9123596.1"/>
    </source>
</evidence>
<name>A0AAP0P131_9MAGN</name>
<evidence type="ECO:0000313" key="3">
    <source>
        <dbReference type="Proteomes" id="UP001417504"/>
    </source>
</evidence>
<dbReference type="AlphaFoldDB" id="A0AAP0P131"/>
<proteinExistence type="predicted"/>
<dbReference type="Proteomes" id="UP001417504">
    <property type="component" value="Unassembled WGS sequence"/>
</dbReference>
<accession>A0AAP0P131</accession>
<organism evidence="2 3">
    <name type="scientific">Stephania japonica</name>
    <dbReference type="NCBI Taxonomy" id="461633"/>
    <lineage>
        <taxon>Eukaryota</taxon>
        <taxon>Viridiplantae</taxon>
        <taxon>Streptophyta</taxon>
        <taxon>Embryophyta</taxon>
        <taxon>Tracheophyta</taxon>
        <taxon>Spermatophyta</taxon>
        <taxon>Magnoliopsida</taxon>
        <taxon>Ranunculales</taxon>
        <taxon>Menispermaceae</taxon>
        <taxon>Menispermoideae</taxon>
        <taxon>Cissampelideae</taxon>
        <taxon>Stephania</taxon>
    </lineage>
</organism>
<dbReference type="EMBL" id="JBBNAE010000005">
    <property type="protein sequence ID" value="KAK9123596.1"/>
    <property type="molecule type" value="Genomic_DNA"/>
</dbReference>